<reference evidence="6 7" key="1">
    <citation type="submission" date="2016-04" db="EMBL/GenBank/DDBJ databases">
        <title>Genome analyses suggest a sexual origin of heterokaryosis in a supposedly ancient asexual fungus.</title>
        <authorList>
            <person name="Ropars J."/>
            <person name="Sedzielewska K."/>
            <person name="Noel J."/>
            <person name="Charron P."/>
            <person name="Farinelli L."/>
            <person name="Marton T."/>
            <person name="Kruger M."/>
            <person name="Pelin A."/>
            <person name="Brachmann A."/>
            <person name="Corradi N."/>
        </authorList>
    </citation>
    <scope>NUCLEOTIDE SEQUENCE [LARGE SCALE GENOMIC DNA]</scope>
    <source>
        <strain evidence="6 7">C2</strain>
    </source>
</reference>
<evidence type="ECO:0000256" key="5">
    <source>
        <dbReference type="SAM" id="MobiDB-lite"/>
    </source>
</evidence>
<sequence>MASIYVKDQTVAKYLSSFRNNDINGIRASLKEESIYRQMFALKPENINSSQSKLLRQPYLNLINVYEDIDIWKIKNRFFNNEAGNDDDDGMYIMPLPEEKRLKHGDPAICLGGNEKFYKNWRLFTESSLLELDWSNVFAAGGAVLSCLLPIPKEYDDNLRNIRNWYHNIAYQNSDIDLFIYGLDEEAAKKKMEEIYENICNAIPWEVTCFRSKHCVTIISQYPYRHIQIILRLYNSPSEVLTGFDVDCCSVGFDGKNVWALPRAHQAIIKQCNVIDLTRRSPSYEMRLAKYTERGFEIKVHSLERSRIDPTIYEKSFEKLNGLARLLVLERLNTPENRYAYVEKKRERNCRPSHPKSGVYESRKWKRRANINKTKFENNDYETLILPYGISYNVDRITRLIYSKDMALNSMWNKDNKDRVLHRHICFFGTMKEIFDDCCGHCPEPSTQDEFAAQIEEDKTFIRGKMEFIKDDPGRQTIGSFHPLTDDDWTSQAYITNVRVDLCSACARGDVDIVESILKSNLNIDEDFQLERVNIEARDYLGRTPLQLAVLGGHTELVKILLKYDARIIARMSDGKTVVHLASQYGFLDILELLLQKSNENKEKAQEQKDVMSLSEMNNRTNIEFDNSFEIIDKSEIERELEDLIFDPIDKENDQDDIIDINTETWDHLLTALDYAIIFGHVEIVKLLVEAGADVQRQIKLKVQNNYNRSFYHNRISTGVIYYPLGLCLLTQDQKSGLEIASILLKNGASTSQVNHEFNTILHLAAKEGKTQFIKLLLDEDPNSLQIINSLNSMVESPLSISVLKNHLESTELLLKYGARPYISLEDVQISKKHQNHNELLILGRVAQPITHALNNSQYRILIEAGADINTIYNCNCPRTIIENAIALNEWNIKSYKEKLNAEKEKEPVSNEDEVTIFINSLSDLLEKEKKIDEGTYRGYVLNRHTAKNFYEFLNAKNPQLYPWNSILAPNYSVVHEDYSKLLESEIEKLNYNKKCLDYLISRGAKTYKEIEMESKLQEPKKSMKELQERLNSVRILLEEQAGTLEAEKKERYLKEEILLQHAMNKQQEEIDRICNGYNEQSSYNSFGQIQNPNLGLLLKTVSSKPLIDFDEFIMKFTYPKNYSDKIPAELIPEYVKLFQAVYDNDISKVEEMSQKLVFAVCDKFNMTPFMWACFRGHNELAIKILDIVTSQYEPKKNIELINEGNNTNVINNYDIIDDDDHDESENNYSDGFGYEHQGPLQSTSEDNDSKSPNFKPVSNCLAHVFLMYQGNFASKNVLPKEFLKESEIVDNIFLNGLEVAVLKNNLEMVKKILDWAEKYQHANGDYFKNNGGLVTSLIQGNNTRNPMTDSIYLGYVDMMDILIEYAAGGNDFFVFDIKDPEETPVPEKSNYYQGLNIKGRKKKSWIIRYNPNYSNKSVKPPYLFYAAYYGNIASIRYFFSERPIKALEKFAQKYADNKSKDLRVTILDTIKNIQKVGRKLFNYELFRNETPFHWAVQNNEHDSIKELIRLYKEQESKEQKGYDGEKPLTLEELLDMRADGKKITALLLAAQFGFNECIKALLEGGADPGITDCNGWSLAHYVVDNDKDETLRLLQELLQAETYQRMLEQRSKSFNHTPLSISILNYNEKMTEYLLQQVTDKNLFTYDFENNRYLHLSLREGLWCISKKLIEAEESIITAEDNERFCSLYHENSFGQTPTDIAIQMYLNSLFSLQQSTTNSFGYQYHHDQYKVVEKCATKSFNFMVPKYLPRNQGNPLAIRVNVKFDAVNDMVHKLTKKITDGNVHYNHYNTGITSKEQNTKSHLNIPMFSFKQLKQPSTLSSHYQFSSTHVNV</sequence>
<dbReference type="Pfam" id="PF26128">
    <property type="entry name" value="Gad2"/>
    <property type="match status" value="1"/>
</dbReference>
<feature type="repeat" description="ANK" evidence="3">
    <location>
        <begin position="541"/>
        <end position="573"/>
    </location>
</feature>
<proteinExistence type="predicted"/>
<keyword evidence="1" id="KW-0677">Repeat</keyword>
<dbReference type="PROSITE" id="PS50297">
    <property type="entry name" value="ANK_REP_REGION"/>
    <property type="match status" value="3"/>
</dbReference>
<feature type="repeat" description="ANK" evidence="3">
    <location>
        <begin position="668"/>
        <end position="700"/>
    </location>
</feature>
<dbReference type="OrthoDB" id="539213at2759"/>
<dbReference type="Pfam" id="PF00023">
    <property type="entry name" value="Ank"/>
    <property type="match status" value="1"/>
</dbReference>
<name>A0A2N1NYM4_9GLOM</name>
<evidence type="ECO:0000256" key="4">
    <source>
        <dbReference type="SAM" id="Coils"/>
    </source>
</evidence>
<dbReference type="Gene3D" id="1.25.40.20">
    <property type="entry name" value="Ankyrin repeat-containing domain"/>
    <property type="match status" value="5"/>
</dbReference>
<dbReference type="EMBL" id="LLXL01000060">
    <property type="protein sequence ID" value="PKK78999.1"/>
    <property type="molecule type" value="Genomic_DNA"/>
</dbReference>
<feature type="repeat" description="ANK" evidence="3">
    <location>
        <begin position="1542"/>
        <end position="1574"/>
    </location>
</feature>
<evidence type="ECO:0000256" key="2">
    <source>
        <dbReference type="ARBA" id="ARBA00023043"/>
    </source>
</evidence>
<keyword evidence="4" id="KW-0175">Coiled coil</keyword>
<evidence type="ECO:0000313" key="7">
    <source>
        <dbReference type="Proteomes" id="UP000233469"/>
    </source>
</evidence>
<dbReference type="Pfam" id="PF12796">
    <property type="entry name" value="Ank_2"/>
    <property type="match status" value="3"/>
</dbReference>
<dbReference type="PRINTS" id="PR01415">
    <property type="entry name" value="ANKYRIN"/>
</dbReference>
<feature type="region of interest" description="Disordered" evidence="5">
    <location>
        <begin position="1227"/>
        <end position="1253"/>
    </location>
</feature>
<organism evidence="6 7">
    <name type="scientific">Rhizophagus irregularis</name>
    <dbReference type="NCBI Taxonomy" id="588596"/>
    <lineage>
        <taxon>Eukaryota</taxon>
        <taxon>Fungi</taxon>
        <taxon>Fungi incertae sedis</taxon>
        <taxon>Mucoromycota</taxon>
        <taxon>Glomeromycotina</taxon>
        <taxon>Glomeromycetes</taxon>
        <taxon>Glomerales</taxon>
        <taxon>Glomeraceae</taxon>
        <taxon>Rhizophagus</taxon>
    </lineage>
</organism>
<evidence type="ECO:0000256" key="1">
    <source>
        <dbReference type="ARBA" id="ARBA00022737"/>
    </source>
</evidence>
<gene>
    <name evidence="6" type="ORF">RhiirC2_860865</name>
</gene>
<dbReference type="InterPro" id="IPR036770">
    <property type="entry name" value="Ankyrin_rpt-contain_sf"/>
</dbReference>
<evidence type="ECO:0000256" key="3">
    <source>
        <dbReference type="PROSITE-ProRule" id="PRU00023"/>
    </source>
</evidence>
<reference evidence="6 7" key="2">
    <citation type="submission" date="2017-10" db="EMBL/GenBank/DDBJ databases">
        <title>Extensive intraspecific genome diversity in a model arbuscular mycorrhizal fungus.</title>
        <authorList>
            <person name="Chen E.C.H."/>
            <person name="Morin E."/>
            <person name="Baudet D."/>
            <person name="Noel J."/>
            <person name="Ndikumana S."/>
            <person name="Charron P."/>
            <person name="St-Onge C."/>
            <person name="Giorgi J."/>
            <person name="Grigoriev I.V."/>
            <person name="Roux C."/>
            <person name="Martin F.M."/>
            <person name="Corradi N."/>
        </authorList>
    </citation>
    <scope>NUCLEOTIDE SEQUENCE [LARGE SCALE GENOMIC DNA]</scope>
    <source>
        <strain evidence="6 7">C2</strain>
    </source>
</reference>
<dbReference type="PANTHER" id="PTHR24198:SF165">
    <property type="entry name" value="ANKYRIN REPEAT-CONTAINING PROTEIN-RELATED"/>
    <property type="match status" value="1"/>
</dbReference>
<feature type="coiled-coil region" evidence="4">
    <location>
        <begin position="588"/>
        <end position="615"/>
    </location>
</feature>
<dbReference type="VEuPathDB" id="FungiDB:FUN_015823"/>
<dbReference type="PROSITE" id="PS50088">
    <property type="entry name" value="ANK_REPEAT"/>
    <property type="match status" value="4"/>
</dbReference>
<dbReference type="Proteomes" id="UP000233469">
    <property type="component" value="Unassembled WGS sequence"/>
</dbReference>
<protein>
    <submittedName>
        <fullName evidence="6">Ankyrin</fullName>
    </submittedName>
</protein>
<dbReference type="VEuPathDB" id="FungiDB:RhiirFUN_013820"/>
<accession>A0A2N1NYM4</accession>
<evidence type="ECO:0000313" key="6">
    <source>
        <dbReference type="EMBL" id="PKK78999.1"/>
    </source>
</evidence>
<keyword evidence="2 3" id="KW-0040">ANK repeat</keyword>
<feature type="repeat" description="ANK" evidence="3">
    <location>
        <begin position="574"/>
        <end position="606"/>
    </location>
</feature>
<dbReference type="VEuPathDB" id="FungiDB:RhiirA1_440784"/>
<dbReference type="PANTHER" id="PTHR24198">
    <property type="entry name" value="ANKYRIN REPEAT AND PROTEIN KINASE DOMAIN-CONTAINING PROTEIN"/>
    <property type="match status" value="1"/>
</dbReference>
<dbReference type="InterPro" id="IPR002110">
    <property type="entry name" value="Ankyrin_rpt"/>
</dbReference>
<dbReference type="SMART" id="SM00248">
    <property type="entry name" value="ANK"/>
    <property type="match status" value="12"/>
</dbReference>
<comment type="caution">
    <text evidence="6">The sequence shown here is derived from an EMBL/GenBank/DDBJ whole genome shotgun (WGS) entry which is preliminary data.</text>
</comment>
<dbReference type="SUPFAM" id="SSF48403">
    <property type="entry name" value="Ankyrin repeat"/>
    <property type="match status" value="3"/>
</dbReference>